<dbReference type="GO" id="GO:0005634">
    <property type="term" value="C:nucleus"/>
    <property type="evidence" value="ECO:0007669"/>
    <property type="project" value="TreeGrafter"/>
</dbReference>
<proteinExistence type="inferred from homology"/>
<dbReference type="Gene3D" id="3.30.200.20">
    <property type="entry name" value="Phosphorylase Kinase, domain 1"/>
    <property type="match status" value="1"/>
</dbReference>
<protein>
    <recommendedName>
        <fullName evidence="5">Protein kinase domain-containing protein</fullName>
    </recommendedName>
</protein>
<name>A0A6A5BT34_NAEFO</name>
<comment type="similarity">
    <text evidence="1">Belongs to the protein kinase superfamily. CMGC Ser/Thr protein kinase family. CDC2/CDKX subfamily.</text>
</comment>
<organism evidence="6 7">
    <name type="scientific">Naegleria fowleri</name>
    <name type="common">Brain eating amoeba</name>
    <dbReference type="NCBI Taxonomy" id="5763"/>
    <lineage>
        <taxon>Eukaryota</taxon>
        <taxon>Discoba</taxon>
        <taxon>Heterolobosea</taxon>
        <taxon>Tetramitia</taxon>
        <taxon>Eutetramitia</taxon>
        <taxon>Vahlkampfiidae</taxon>
        <taxon>Naegleria</taxon>
    </lineage>
</organism>
<dbReference type="Proteomes" id="UP000444721">
    <property type="component" value="Unassembled WGS sequence"/>
</dbReference>
<dbReference type="InterPro" id="IPR000719">
    <property type="entry name" value="Prot_kinase_dom"/>
</dbReference>
<dbReference type="Gene3D" id="1.10.510.10">
    <property type="entry name" value="Transferase(Phosphotransferase) domain 1"/>
    <property type="match status" value="1"/>
</dbReference>
<reference evidence="6 7" key="1">
    <citation type="journal article" date="2019" name="Sci. Rep.">
        <title>Nanopore sequencing improves the draft genome of the human pathogenic amoeba Naegleria fowleri.</title>
        <authorList>
            <person name="Liechti N."/>
            <person name="Schurch N."/>
            <person name="Bruggmann R."/>
            <person name="Wittwer M."/>
        </authorList>
    </citation>
    <scope>NUCLEOTIDE SEQUENCE [LARGE SCALE GENOMIC DNA]</scope>
    <source>
        <strain evidence="6 7">ATCC 30894</strain>
    </source>
</reference>
<feature type="compositionally biased region" description="Low complexity" evidence="4">
    <location>
        <begin position="88"/>
        <end position="102"/>
    </location>
</feature>
<evidence type="ECO:0000259" key="5">
    <source>
        <dbReference type="PROSITE" id="PS50011"/>
    </source>
</evidence>
<feature type="region of interest" description="Disordered" evidence="4">
    <location>
        <begin position="22"/>
        <end position="43"/>
    </location>
</feature>
<keyword evidence="2" id="KW-0547">Nucleotide-binding</keyword>
<sequence length="582" mass="67696">MSPSSTPHTTKKTMADLARAVNSPSHDYLSDTHTTKSSTYSNSKIIGNQSSSSFSSTAIPFRAVTQQHDPSSIIHHSRNSFYNSKMQNNNLSSPPSSSSTNSEKIFNWKEQKALLDKPFYGSCRSVDEFEKIDKIYEGVYKARDRKTNEIVALKRLNIDLASTHEEGLSLAYIREIAYLQKFCNELVHENVLSLREVVVGPKLDSIFIVLDYIENDLTTLIHKSKDFTLRESEIKSIMLQILEGLNYLHENLIIHRDMKPSNILYDRGRVKLIDFGLARYDTNFLANINKEPYDMKNQARTSSSCDSSSSKLDPIIDFYLKKTPNLVTLWYRPLELLLGSRDYDRSIDMWSVGCIFAELLLMRPLFNADNEIQAIEMILKLLGVSSEDKEMLSHLPYYKQYFASGSLLKKYEKANAHDNFMNLFEYAGVDEAAIDLIEGLLKLNPRKRLTVKQALNHRYFKIHPPAASLDQMPSFLFSHRSPQHHKRHHHYHRRYNRYAEEDHHRGHDSHDSYREDRYRSHYHTENVFDGGNGSSRYHGSNMDHQHHKRSYQPTDRSYDRDNPHHLPSNTDRTNHKRYKHFE</sequence>
<dbReference type="VEuPathDB" id="AmoebaDB:NF0098840"/>
<feature type="domain" description="Protein kinase" evidence="5">
    <location>
        <begin position="129"/>
        <end position="460"/>
    </location>
</feature>
<evidence type="ECO:0000313" key="7">
    <source>
        <dbReference type="Proteomes" id="UP000444721"/>
    </source>
</evidence>
<feature type="region of interest" description="Disordered" evidence="4">
    <location>
        <begin position="524"/>
        <end position="582"/>
    </location>
</feature>
<dbReference type="EMBL" id="VFQX01000016">
    <property type="protein sequence ID" value="KAF0981243.1"/>
    <property type="molecule type" value="Genomic_DNA"/>
</dbReference>
<dbReference type="VEuPathDB" id="AmoebaDB:NfTy_078560"/>
<dbReference type="PROSITE" id="PS50011">
    <property type="entry name" value="PROTEIN_KINASE_DOM"/>
    <property type="match status" value="1"/>
</dbReference>
<comment type="caution">
    <text evidence="6">The sequence shown here is derived from an EMBL/GenBank/DDBJ whole genome shotgun (WGS) entry which is preliminary data.</text>
</comment>
<keyword evidence="3" id="KW-0067">ATP-binding</keyword>
<dbReference type="AlphaFoldDB" id="A0A6A5BT34"/>
<keyword evidence="7" id="KW-1185">Reference proteome</keyword>
<dbReference type="SUPFAM" id="SSF56112">
    <property type="entry name" value="Protein kinase-like (PK-like)"/>
    <property type="match status" value="1"/>
</dbReference>
<dbReference type="PANTHER" id="PTHR24056">
    <property type="entry name" value="CELL DIVISION PROTEIN KINASE"/>
    <property type="match status" value="1"/>
</dbReference>
<dbReference type="OrthoDB" id="10465131at2759"/>
<dbReference type="InterPro" id="IPR050108">
    <property type="entry name" value="CDK"/>
</dbReference>
<gene>
    <name evidence="6" type="ORF">FDP41_013031</name>
</gene>
<evidence type="ECO:0000256" key="4">
    <source>
        <dbReference type="SAM" id="MobiDB-lite"/>
    </source>
</evidence>
<evidence type="ECO:0000256" key="3">
    <source>
        <dbReference type="ARBA" id="ARBA00022840"/>
    </source>
</evidence>
<evidence type="ECO:0000256" key="1">
    <source>
        <dbReference type="ARBA" id="ARBA00006485"/>
    </source>
</evidence>
<dbReference type="InterPro" id="IPR008271">
    <property type="entry name" value="Ser/Thr_kinase_AS"/>
</dbReference>
<evidence type="ECO:0000313" key="6">
    <source>
        <dbReference type="EMBL" id="KAF0981243.1"/>
    </source>
</evidence>
<dbReference type="PANTHER" id="PTHR24056:SF508">
    <property type="entry name" value="CYCLIN-DEPENDENT KINASE 10"/>
    <property type="match status" value="1"/>
</dbReference>
<dbReference type="InterPro" id="IPR011009">
    <property type="entry name" value="Kinase-like_dom_sf"/>
</dbReference>
<dbReference type="RefSeq" id="XP_044565956.1">
    <property type="nucleotide sequence ID" value="XM_044703617.1"/>
</dbReference>
<dbReference type="GO" id="GO:0005524">
    <property type="term" value="F:ATP binding"/>
    <property type="evidence" value="ECO:0007669"/>
    <property type="project" value="UniProtKB-KW"/>
</dbReference>
<dbReference type="OMA" id="RSHYHTE"/>
<dbReference type="GO" id="GO:0007346">
    <property type="term" value="P:regulation of mitotic cell cycle"/>
    <property type="evidence" value="ECO:0007669"/>
    <property type="project" value="TreeGrafter"/>
</dbReference>
<dbReference type="Pfam" id="PF00069">
    <property type="entry name" value="Pkinase"/>
    <property type="match status" value="1"/>
</dbReference>
<evidence type="ECO:0000256" key="2">
    <source>
        <dbReference type="ARBA" id="ARBA00022741"/>
    </source>
</evidence>
<feature type="region of interest" description="Disordered" evidence="4">
    <location>
        <begin position="83"/>
        <end position="102"/>
    </location>
</feature>
<dbReference type="SMART" id="SM00220">
    <property type="entry name" value="S_TKc"/>
    <property type="match status" value="1"/>
</dbReference>
<dbReference type="GO" id="GO:0004674">
    <property type="term" value="F:protein serine/threonine kinase activity"/>
    <property type="evidence" value="ECO:0007669"/>
    <property type="project" value="TreeGrafter"/>
</dbReference>
<accession>A0A6A5BT34</accession>
<dbReference type="GeneID" id="68120246"/>
<dbReference type="PROSITE" id="PS00108">
    <property type="entry name" value="PROTEIN_KINASE_ST"/>
    <property type="match status" value="1"/>
</dbReference>
<dbReference type="VEuPathDB" id="AmoebaDB:FDP41_013031"/>